<accession>A0AA96ZV39</accession>
<dbReference type="Pfam" id="PF25213">
    <property type="entry name" value="HVO_A0261_N"/>
    <property type="match status" value="1"/>
</dbReference>
<protein>
    <recommendedName>
        <fullName evidence="1">HVO-A0261-like N-terminal domain-containing protein</fullName>
    </recommendedName>
</protein>
<dbReference type="InterPro" id="IPR036390">
    <property type="entry name" value="WH_DNA-bd_sf"/>
</dbReference>
<evidence type="ECO:0000313" key="3">
    <source>
        <dbReference type="Proteomes" id="UP001304970"/>
    </source>
</evidence>
<evidence type="ECO:0000313" key="2">
    <source>
        <dbReference type="EMBL" id="WNY26435.1"/>
    </source>
</evidence>
<dbReference type="EMBL" id="CP131061">
    <property type="protein sequence ID" value="WNY26435.1"/>
    <property type="molecule type" value="Genomic_DNA"/>
</dbReference>
<proteinExistence type="predicted"/>
<dbReference type="Proteomes" id="UP001304970">
    <property type="component" value="Chromosome"/>
</dbReference>
<organism evidence="2 3">
    <name type="scientific">Methanolapillus ohkumae</name>
    <dbReference type="NCBI Taxonomy" id="3028298"/>
    <lineage>
        <taxon>Archaea</taxon>
        <taxon>Methanobacteriati</taxon>
        <taxon>Methanobacteriota</taxon>
        <taxon>Stenosarchaea group</taxon>
        <taxon>Methanomicrobia</taxon>
        <taxon>Methanosarcinales</taxon>
        <taxon>Methanosarcinaceae</taxon>
        <taxon>Methanolapillus</taxon>
    </lineage>
</organism>
<keyword evidence="3" id="KW-1185">Reference proteome</keyword>
<dbReference type="AlphaFoldDB" id="A0AA96ZV39"/>
<name>A0AA96ZV39_9EURY</name>
<dbReference type="Gene3D" id="1.10.10.10">
    <property type="entry name" value="Winged helix-like DNA-binding domain superfamily/Winged helix DNA-binding domain"/>
    <property type="match status" value="1"/>
</dbReference>
<sequence length="161" mass="18809">MTLPASLSLSDIVCLSEKRRSILLLLKDKSCKMEELTEKTDMSAHSLAPQLKTLRDEKIIIFKDERYELTHIGQVLVKNMYPLFETIAILEKDRKYWFDRDLSVVPPDLLNRIGEIGSYKLLEYSISDYMFDVPAEFLDNLKKSKHFLCLLSVYHPVYTDE</sequence>
<reference evidence="2 3" key="1">
    <citation type="submission" date="2023-07" db="EMBL/GenBank/DDBJ databases">
        <title>Closed genome sequence of Methanosarcinaceae archaeon Am2.</title>
        <authorList>
            <person name="Poehlein A."/>
            <person name="Protasov E."/>
            <person name="Platt K."/>
            <person name="Reeh H."/>
            <person name="Daniel R."/>
            <person name="Brune A."/>
        </authorList>
    </citation>
    <scope>NUCLEOTIDE SEQUENCE [LARGE SCALE GENOMIC DNA]</scope>
    <source>
        <strain evidence="2 3">Am2</strain>
    </source>
</reference>
<dbReference type="InterPro" id="IPR036388">
    <property type="entry name" value="WH-like_DNA-bd_sf"/>
</dbReference>
<gene>
    <name evidence="2" type="ORF">MsAm2_01960</name>
</gene>
<dbReference type="InterPro" id="IPR057527">
    <property type="entry name" value="HVO_A0261-like_N"/>
</dbReference>
<evidence type="ECO:0000259" key="1">
    <source>
        <dbReference type="Pfam" id="PF25213"/>
    </source>
</evidence>
<dbReference type="SUPFAM" id="SSF46785">
    <property type="entry name" value="Winged helix' DNA-binding domain"/>
    <property type="match status" value="1"/>
</dbReference>
<feature type="domain" description="HVO-A0261-like N-terminal" evidence="1">
    <location>
        <begin position="13"/>
        <end position="87"/>
    </location>
</feature>